<dbReference type="Pfam" id="PF25873">
    <property type="entry name" value="WHD_MalT"/>
    <property type="match status" value="1"/>
</dbReference>
<evidence type="ECO:0000313" key="3">
    <source>
        <dbReference type="Proteomes" id="UP000014937"/>
    </source>
</evidence>
<dbReference type="InterPro" id="IPR027417">
    <property type="entry name" value="P-loop_NTPase"/>
</dbReference>
<proteinExistence type="predicted"/>
<accession>R6WKS6</accession>
<feature type="domain" description="MalT-like winged helix" evidence="1">
    <location>
        <begin position="238"/>
        <end position="308"/>
    </location>
</feature>
<dbReference type="HOGENOM" id="CLU_546112_0_0_9"/>
<dbReference type="RefSeq" id="WP_021719767.1">
    <property type="nucleotide sequence ID" value="NZ_FR892776.1"/>
</dbReference>
<dbReference type="Proteomes" id="UP000014937">
    <property type="component" value="Unassembled WGS sequence"/>
</dbReference>
<dbReference type="AlphaFoldDB" id="R6WKS6"/>
<comment type="caution">
    <text evidence="2">The sequence shown here is derived from an EMBL/GenBank/DDBJ whole genome shotgun (WGS) entry which is preliminary data.</text>
</comment>
<evidence type="ECO:0000259" key="1">
    <source>
        <dbReference type="Pfam" id="PF25873"/>
    </source>
</evidence>
<reference evidence="2" key="1">
    <citation type="submission" date="2012-11" db="EMBL/GenBank/DDBJ databases">
        <title>Dependencies among metagenomic species, viruses, plasmids and units of genetic variation.</title>
        <authorList>
            <person name="Nielsen H.B."/>
            <person name="Almeida M."/>
            <person name="Juncker A.S."/>
            <person name="Rasmussen S."/>
            <person name="Li J."/>
            <person name="Sunagawa S."/>
            <person name="Plichta D."/>
            <person name="Gautier L."/>
            <person name="Le Chatelier E."/>
            <person name="Peletier E."/>
            <person name="Bonde I."/>
            <person name="Nielsen T."/>
            <person name="Manichanh C."/>
            <person name="Arumugam M."/>
            <person name="Batto J."/>
            <person name="Santos M.B.Q.D."/>
            <person name="Blom N."/>
            <person name="Borruel N."/>
            <person name="Burgdorf K.S."/>
            <person name="Boumezbeur F."/>
            <person name="Casellas F."/>
            <person name="Dore J."/>
            <person name="Guarner F."/>
            <person name="Hansen T."/>
            <person name="Hildebrand F."/>
            <person name="Kaas R.S."/>
            <person name="Kennedy S."/>
            <person name="Kristiansen K."/>
            <person name="Kultima J.R."/>
            <person name="Leonard P."/>
            <person name="Levenez F."/>
            <person name="Lund O."/>
            <person name="Moumen B."/>
            <person name="Le Paslier D."/>
            <person name="Pons N."/>
            <person name="Pedersen O."/>
            <person name="Prifti E."/>
            <person name="Qin J."/>
            <person name="Raes J."/>
            <person name="Tap J."/>
            <person name="Tims S."/>
            <person name="Ussery D.W."/>
            <person name="Yamada T."/>
            <person name="MetaHit consortium"/>
            <person name="Renault P."/>
            <person name="Sicheritz-Ponten T."/>
            <person name="Bork P."/>
            <person name="Wang J."/>
            <person name="Brunak S."/>
            <person name="Ehrlich S.D."/>
        </authorList>
    </citation>
    <scope>NUCLEOTIDE SEQUENCE [LARGE SCALE GENOMIC DNA]</scope>
</reference>
<evidence type="ECO:0000313" key="2">
    <source>
        <dbReference type="EMBL" id="CDD11758.1"/>
    </source>
</evidence>
<organism evidence="2 3">
    <name type="scientific">Phascolarctobacterium succinatutens CAG:287</name>
    <dbReference type="NCBI Taxonomy" id="1263101"/>
    <lineage>
        <taxon>Bacteria</taxon>
        <taxon>Bacillati</taxon>
        <taxon>Bacillota</taxon>
        <taxon>Negativicutes</taxon>
        <taxon>Acidaminococcales</taxon>
        <taxon>Acidaminococcaceae</taxon>
        <taxon>Phascolarctobacterium</taxon>
    </lineage>
</organism>
<sequence length="499" mass="57937">MKRLNNLYYSKRIKELLAELQTAGTTLVVAPMGYGKTLAVQYFLQEQERCGKKVLRQSIYGAGAEAFWHGVCHSWQNTELGAALLQQSLPADANAKTLVLELFRQLLPQEPVYWFIDDLHLLESSEAVDFLFALSKAGFADLHLLLVSRGQIFDSSRLLELGRKVFCLDKHDLALQRDELAEYSSRCGLQLTTQQLDALHEACEGWFSVTYLNFLNYDRYQRFCLDTGSVYEMIANVLLRPLPLEQQRLLLLMGQPEEFTPEQVAFAYGTSCRESVSRLLECNAFIIRLANGRLRCHHMLKQATRHAFGLLPEAEQQRYFRRLGQWYAQQKEYEEALDWLYRGRDFDGLLAAVQQLRDWSMRPQHRQHLFDWLRECPPEILWQYPQAVLIIMRRMFSLNMVPEMLQVKEWYVTALERNTAISQRERDNYYGELEVILSFLAFNSITGMSEHHRRAYKLLSGAPQTLSKQGIWTFGAPSVLGLYLRTGCSLRQTVEDMQE</sequence>
<dbReference type="EMBL" id="CBGL010000099">
    <property type="protein sequence ID" value="CDD11758.1"/>
    <property type="molecule type" value="Genomic_DNA"/>
</dbReference>
<dbReference type="InterPro" id="IPR059106">
    <property type="entry name" value="WHD_MalT"/>
</dbReference>
<name>R6WKS6_9FIRM</name>
<protein>
    <submittedName>
        <fullName evidence="2">Transcriptional regulator LuxR family</fullName>
    </submittedName>
</protein>
<dbReference type="SUPFAM" id="SSF52540">
    <property type="entry name" value="P-loop containing nucleoside triphosphate hydrolases"/>
    <property type="match status" value="1"/>
</dbReference>
<gene>
    <name evidence="2" type="ORF">BN587_00681</name>
</gene>